<organism evidence="3 4">
    <name type="scientific">Oesophagostomum dentatum</name>
    <name type="common">Nodular worm</name>
    <dbReference type="NCBI Taxonomy" id="61180"/>
    <lineage>
        <taxon>Eukaryota</taxon>
        <taxon>Metazoa</taxon>
        <taxon>Ecdysozoa</taxon>
        <taxon>Nematoda</taxon>
        <taxon>Chromadorea</taxon>
        <taxon>Rhabditida</taxon>
        <taxon>Rhabditina</taxon>
        <taxon>Rhabditomorpha</taxon>
        <taxon>Strongyloidea</taxon>
        <taxon>Strongylidae</taxon>
        <taxon>Oesophagostomum</taxon>
    </lineage>
</organism>
<gene>
    <name evidence="3" type="ORF">OESDEN_09506</name>
</gene>
<dbReference type="InterPro" id="IPR036880">
    <property type="entry name" value="Kunitz_BPTI_sf"/>
</dbReference>
<dbReference type="PROSITE" id="PS00280">
    <property type="entry name" value="BPTI_KUNITZ_1"/>
    <property type="match status" value="1"/>
</dbReference>
<dbReference type="SUPFAM" id="SSF57362">
    <property type="entry name" value="BPTI-like"/>
    <property type="match status" value="1"/>
</dbReference>
<dbReference type="PANTHER" id="PTHR47248:SF8">
    <property type="entry name" value="BPTI_KUNITZ INHIBITOR DOMAIN-CONTAINING PROTEIN-RELATED"/>
    <property type="match status" value="1"/>
</dbReference>
<feature type="domain" description="BPTI/Kunitz inhibitor" evidence="2">
    <location>
        <begin position="26"/>
        <end position="80"/>
    </location>
</feature>
<dbReference type="AlphaFoldDB" id="A0A0B1T3G2"/>
<dbReference type="Pfam" id="PF00014">
    <property type="entry name" value="Kunitz_BPTI"/>
    <property type="match status" value="1"/>
</dbReference>
<dbReference type="InterPro" id="IPR002223">
    <property type="entry name" value="Kunitz_BPTI"/>
</dbReference>
<dbReference type="Gene3D" id="4.10.410.10">
    <property type="entry name" value="Pancreatic trypsin inhibitor Kunitz domain"/>
    <property type="match status" value="1"/>
</dbReference>
<dbReference type="PANTHER" id="PTHR47248">
    <property type="entry name" value="PROTEIN CBG06772"/>
    <property type="match status" value="1"/>
</dbReference>
<evidence type="ECO:0000259" key="2">
    <source>
        <dbReference type="PROSITE" id="PS50279"/>
    </source>
</evidence>
<evidence type="ECO:0000256" key="1">
    <source>
        <dbReference type="SAM" id="SignalP"/>
    </source>
</evidence>
<dbReference type="InterPro" id="IPR052861">
    <property type="entry name" value="BPTI/Kunitz_domain"/>
</dbReference>
<evidence type="ECO:0000313" key="4">
    <source>
        <dbReference type="Proteomes" id="UP000053660"/>
    </source>
</evidence>
<dbReference type="OrthoDB" id="4473401at2759"/>
<keyword evidence="4" id="KW-1185">Reference proteome</keyword>
<dbReference type="GO" id="GO:0004867">
    <property type="term" value="F:serine-type endopeptidase inhibitor activity"/>
    <property type="evidence" value="ECO:0007669"/>
    <property type="project" value="InterPro"/>
</dbReference>
<sequence>MFFAAVLFALLTVLAEQQKTSWKSDCTAKLNRGNDECSDSNPELRFYYHNKIGRCLAFQYKGCGGNNNNYKTFTDCYLECGEDLFNCGGGEPATGKCVNMKGCPKGSFCRMGPSSGTGVCCDRKLEEEYEKDRDPKCNTGNVAVVNCSGRGDQALLGRSCKHNFCPYGSQCVPGRYLAHCCGTEWKFGKKNPGSH</sequence>
<feature type="chain" id="PRO_5002065503" evidence="1">
    <location>
        <begin position="18"/>
        <end position="195"/>
    </location>
</feature>
<protein>
    <submittedName>
        <fullName evidence="3">Kunitz/Bovine pancreatic trypsin inhibitor domain protein</fullName>
    </submittedName>
</protein>
<dbReference type="SMART" id="SM00131">
    <property type="entry name" value="KU"/>
    <property type="match status" value="1"/>
</dbReference>
<keyword evidence="1" id="KW-0732">Signal</keyword>
<dbReference type="InterPro" id="IPR020901">
    <property type="entry name" value="Prtase_inh_Kunz-CS"/>
</dbReference>
<name>A0A0B1T3G2_OESDE</name>
<proteinExistence type="predicted"/>
<dbReference type="Proteomes" id="UP000053660">
    <property type="component" value="Unassembled WGS sequence"/>
</dbReference>
<dbReference type="EMBL" id="KN552812">
    <property type="protein sequence ID" value="KHJ90646.1"/>
    <property type="molecule type" value="Genomic_DNA"/>
</dbReference>
<dbReference type="PROSITE" id="PS50279">
    <property type="entry name" value="BPTI_KUNITZ_2"/>
    <property type="match status" value="1"/>
</dbReference>
<reference evidence="3 4" key="1">
    <citation type="submission" date="2014-03" db="EMBL/GenBank/DDBJ databases">
        <title>Draft genome of the hookworm Oesophagostomum dentatum.</title>
        <authorList>
            <person name="Mitreva M."/>
        </authorList>
    </citation>
    <scope>NUCLEOTIDE SEQUENCE [LARGE SCALE GENOMIC DNA]</scope>
    <source>
        <strain evidence="3 4">OD-Hann</strain>
    </source>
</reference>
<accession>A0A0B1T3G2</accession>
<evidence type="ECO:0000313" key="3">
    <source>
        <dbReference type="EMBL" id="KHJ90646.1"/>
    </source>
</evidence>
<feature type="signal peptide" evidence="1">
    <location>
        <begin position="1"/>
        <end position="17"/>
    </location>
</feature>